<name>A0ACA9KSA5_9GLOM</name>
<sequence>MYTINSIVVEERKRHRSNNIEEVDTVLKKEAKVEFTSRVFSKHGIHWTLHDSLLIGQYIKKGDKFESRANIAAFDLDDTLITTKGTNKFPKDANDWKWWNKKVPERLAKLYEEGYKIIIISNQALNTSFEIYAATGYDKYRKPMIGIWNYFVEKRNVGVTIDKKNCFYVGDAAGRVKNWKFGAPSDWTDTDRKFAENIEINFYTPEEFFDNAEAAPFSYNNFNPKKLPRDVPLFTPSSQLALPAGKCEMVILVGYPASGKSTFAKRWLVNDGYVHVNQDALKTKQKCIKACETALKENKSVVIDNTNPSIEGRKQYIDIAKQYGVPVRCFWFQASEALARHNNMYRYFISTNEVRPLPEIAFNVYKSKFSEPKLEEGFQEIKHINFIFEGSDHDKKIFDL</sequence>
<protein>
    <submittedName>
        <fullName evidence="1">21222_t:CDS:1</fullName>
    </submittedName>
</protein>
<accession>A0ACA9KSA5</accession>
<comment type="caution">
    <text evidence="1">The sequence shown here is derived from an EMBL/GenBank/DDBJ whole genome shotgun (WGS) entry which is preliminary data.</text>
</comment>
<proteinExistence type="predicted"/>
<evidence type="ECO:0000313" key="1">
    <source>
        <dbReference type="EMBL" id="CAG8490528.1"/>
    </source>
</evidence>
<dbReference type="EMBL" id="CAJVQC010001242">
    <property type="protein sequence ID" value="CAG8490528.1"/>
    <property type="molecule type" value="Genomic_DNA"/>
</dbReference>
<organism evidence="1 2">
    <name type="scientific">Racocetra persica</name>
    <dbReference type="NCBI Taxonomy" id="160502"/>
    <lineage>
        <taxon>Eukaryota</taxon>
        <taxon>Fungi</taxon>
        <taxon>Fungi incertae sedis</taxon>
        <taxon>Mucoromycota</taxon>
        <taxon>Glomeromycotina</taxon>
        <taxon>Glomeromycetes</taxon>
        <taxon>Diversisporales</taxon>
        <taxon>Gigasporaceae</taxon>
        <taxon>Racocetra</taxon>
    </lineage>
</organism>
<dbReference type="Proteomes" id="UP000789920">
    <property type="component" value="Unassembled WGS sequence"/>
</dbReference>
<reference evidence="1" key="1">
    <citation type="submission" date="2021-06" db="EMBL/GenBank/DDBJ databases">
        <authorList>
            <person name="Kallberg Y."/>
            <person name="Tangrot J."/>
            <person name="Rosling A."/>
        </authorList>
    </citation>
    <scope>NUCLEOTIDE SEQUENCE</scope>
    <source>
        <strain evidence="1">MA461A</strain>
    </source>
</reference>
<gene>
    <name evidence="1" type="ORF">RPERSI_LOCUS1368</name>
</gene>
<keyword evidence="2" id="KW-1185">Reference proteome</keyword>
<evidence type="ECO:0000313" key="2">
    <source>
        <dbReference type="Proteomes" id="UP000789920"/>
    </source>
</evidence>
<feature type="non-terminal residue" evidence="1">
    <location>
        <position position="400"/>
    </location>
</feature>